<dbReference type="EMBL" id="JBFOLK010000014">
    <property type="protein sequence ID" value="KAL2460657.1"/>
    <property type="molecule type" value="Genomic_DNA"/>
</dbReference>
<sequence length="137" mass="14898">MSEKERPRDSGGGGGGKDGEDGGGPTEKFDQKERKCESCGKKGKMVSLFRFRKGKKLLQERRKHRGSSVNSGCWAKRGGGGGGCFLCLKQPWAMESSGESPTSDTNSAGIGYDMLKVLIEKNDFYSKECNPHLDRDG</sequence>
<comment type="caution">
    <text evidence="2">The sequence shown here is derived from an EMBL/GenBank/DDBJ whole genome shotgun (WGS) entry which is preliminary data.</text>
</comment>
<reference evidence="3" key="1">
    <citation type="submission" date="2024-07" db="EMBL/GenBank/DDBJ databases">
        <title>Two chromosome-level genome assemblies of Korean endemic species Abeliophyllum distichum and Forsythia ovata (Oleaceae).</title>
        <authorList>
            <person name="Jang H."/>
        </authorList>
    </citation>
    <scope>NUCLEOTIDE SEQUENCE [LARGE SCALE GENOMIC DNA]</scope>
</reference>
<feature type="region of interest" description="Disordered" evidence="1">
    <location>
        <begin position="1"/>
        <end position="39"/>
    </location>
</feature>
<evidence type="ECO:0000313" key="2">
    <source>
        <dbReference type="EMBL" id="KAL2460657.1"/>
    </source>
</evidence>
<dbReference type="PANTHER" id="PTHR35123:SF2">
    <property type="entry name" value="UBIQUITIN CARBOXYL-TERMINAL HYDROLASE-LIKE PROTEIN"/>
    <property type="match status" value="1"/>
</dbReference>
<name>A0ABD1PAF7_9LAMI</name>
<feature type="compositionally biased region" description="Basic and acidic residues" evidence="1">
    <location>
        <begin position="27"/>
        <end position="39"/>
    </location>
</feature>
<accession>A0ABD1PAF7</accession>
<dbReference type="PANTHER" id="PTHR35123">
    <property type="entry name" value="OS07G0633900 PROTEIN-RELATED"/>
    <property type="match status" value="1"/>
</dbReference>
<evidence type="ECO:0000256" key="1">
    <source>
        <dbReference type="SAM" id="MobiDB-lite"/>
    </source>
</evidence>
<gene>
    <name evidence="2" type="ORF">Adt_44077</name>
</gene>
<dbReference type="Proteomes" id="UP001604336">
    <property type="component" value="Unassembled WGS sequence"/>
</dbReference>
<organism evidence="2 3">
    <name type="scientific">Abeliophyllum distichum</name>
    <dbReference type="NCBI Taxonomy" id="126358"/>
    <lineage>
        <taxon>Eukaryota</taxon>
        <taxon>Viridiplantae</taxon>
        <taxon>Streptophyta</taxon>
        <taxon>Embryophyta</taxon>
        <taxon>Tracheophyta</taxon>
        <taxon>Spermatophyta</taxon>
        <taxon>Magnoliopsida</taxon>
        <taxon>eudicotyledons</taxon>
        <taxon>Gunneridae</taxon>
        <taxon>Pentapetalae</taxon>
        <taxon>asterids</taxon>
        <taxon>lamiids</taxon>
        <taxon>Lamiales</taxon>
        <taxon>Oleaceae</taxon>
        <taxon>Forsythieae</taxon>
        <taxon>Abeliophyllum</taxon>
    </lineage>
</organism>
<dbReference type="AlphaFoldDB" id="A0ABD1PAF7"/>
<keyword evidence="3" id="KW-1185">Reference proteome</keyword>
<proteinExistence type="predicted"/>
<protein>
    <submittedName>
        <fullName evidence="2">Uncharacterized protein</fullName>
    </submittedName>
</protein>
<evidence type="ECO:0000313" key="3">
    <source>
        <dbReference type="Proteomes" id="UP001604336"/>
    </source>
</evidence>